<keyword evidence="3 5" id="KW-0371">Homeobox</keyword>
<dbReference type="GO" id="GO:0006357">
    <property type="term" value="P:regulation of transcription by RNA polymerase II"/>
    <property type="evidence" value="ECO:0007669"/>
    <property type="project" value="UniProtKB-ARBA"/>
</dbReference>
<dbReference type="SMART" id="SM00389">
    <property type="entry name" value="HOX"/>
    <property type="match status" value="1"/>
</dbReference>
<dbReference type="AlphaFoldDB" id="A0ABD6E8P2"/>
<dbReference type="PRINTS" id="PR00024">
    <property type="entry name" value="HOMEOBOX"/>
</dbReference>
<feature type="domain" description="Homeobox" evidence="8">
    <location>
        <begin position="246"/>
        <end position="306"/>
    </location>
</feature>
<dbReference type="PROSITE" id="PS50071">
    <property type="entry name" value="HOMEOBOX_2"/>
    <property type="match status" value="1"/>
</dbReference>
<feature type="DNA-binding region" description="Homeobox" evidence="5">
    <location>
        <begin position="248"/>
        <end position="307"/>
    </location>
</feature>
<sequence>MSSVLSHVPTMNAPPFESVSKTPINKSSPNENFKLSSSPSSPENTFEQNKNQQTSFRQYNDTSNAYSISKLLEKKEPPMSRASSSSASEDDSASSVGRCQSAEEDCARTMNLVRNVAPTSVWPHLFAAGPSAFNIPHSSNATDPTAFASAVAAAASAAVAVSGNPDVSQSAHFQNAYITYLLSSSLSSQTSPLRLITGNTSDSGPRHAAQCGLFPVCPSSDLTLDNRRLPVSGRNPLCLSPNSLSLNKKQSRPTFTGHQIFMLEKKFEQTKYLAGSDRAQLAQELHMSESQVKVWFQNRRTKWRKKEAADNALVKRETPIDSSPTTAITTNSTSSSITSMPQFLSSSSSM</sequence>
<protein>
    <recommendedName>
        <fullName evidence="8">Homeobox domain-containing protein</fullName>
    </recommendedName>
</protein>
<comment type="subcellular location">
    <subcellularLocation>
        <location evidence="1 5 6">Nucleus</location>
    </subcellularLocation>
</comment>
<evidence type="ECO:0000256" key="6">
    <source>
        <dbReference type="RuleBase" id="RU000682"/>
    </source>
</evidence>
<dbReference type="CDD" id="cd00086">
    <property type="entry name" value="homeodomain"/>
    <property type="match status" value="1"/>
</dbReference>
<keyword evidence="2 5" id="KW-0238">DNA-binding</keyword>
<evidence type="ECO:0000313" key="10">
    <source>
        <dbReference type="Proteomes" id="UP001608902"/>
    </source>
</evidence>
<evidence type="ECO:0000313" key="9">
    <source>
        <dbReference type="EMBL" id="MFH4976398.1"/>
    </source>
</evidence>
<dbReference type="PROSITE" id="PS00027">
    <property type="entry name" value="HOMEOBOX_1"/>
    <property type="match status" value="1"/>
</dbReference>
<organism evidence="9 10">
    <name type="scientific">Gnathostoma spinigerum</name>
    <dbReference type="NCBI Taxonomy" id="75299"/>
    <lineage>
        <taxon>Eukaryota</taxon>
        <taxon>Metazoa</taxon>
        <taxon>Ecdysozoa</taxon>
        <taxon>Nematoda</taxon>
        <taxon>Chromadorea</taxon>
        <taxon>Rhabditida</taxon>
        <taxon>Spirurina</taxon>
        <taxon>Gnathostomatomorpha</taxon>
        <taxon>Gnathostomatoidea</taxon>
        <taxon>Gnathostomatidae</taxon>
        <taxon>Gnathostoma</taxon>
    </lineage>
</organism>
<keyword evidence="10" id="KW-1185">Reference proteome</keyword>
<evidence type="ECO:0000256" key="7">
    <source>
        <dbReference type="SAM" id="MobiDB-lite"/>
    </source>
</evidence>
<dbReference type="SUPFAM" id="SSF46689">
    <property type="entry name" value="Homeodomain-like"/>
    <property type="match status" value="1"/>
</dbReference>
<evidence type="ECO:0000256" key="4">
    <source>
        <dbReference type="ARBA" id="ARBA00023242"/>
    </source>
</evidence>
<name>A0ABD6E8P2_9BILA</name>
<evidence type="ECO:0000256" key="3">
    <source>
        <dbReference type="ARBA" id="ARBA00023155"/>
    </source>
</evidence>
<evidence type="ECO:0000256" key="2">
    <source>
        <dbReference type="ARBA" id="ARBA00023125"/>
    </source>
</evidence>
<feature type="region of interest" description="Disordered" evidence="7">
    <location>
        <begin position="74"/>
        <end position="100"/>
    </location>
</feature>
<dbReference type="PANTHER" id="PTHR24340:SF35">
    <property type="entry name" value="HGTX, ISOFORM C"/>
    <property type="match status" value="1"/>
</dbReference>
<dbReference type="FunFam" id="1.10.10.60:FF:000391">
    <property type="entry name" value="Homeobox transcription factor"/>
    <property type="match status" value="1"/>
</dbReference>
<dbReference type="Proteomes" id="UP001608902">
    <property type="component" value="Unassembled WGS sequence"/>
</dbReference>
<dbReference type="InterPro" id="IPR020479">
    <property type="entry name" value="HD_metazoa"/>
</dbReference>
<dbReference type="PANTHER" id="PTHR24340">
    <property type="entry name" value="HOMEOBOX PROTEIN NKX"/>
    <property type="match status" value="1"/>
</dbReference>
<comment type="caution">
    <text evidence="9">The sequence shown here is derived from an EMBL/GenBank/DDBJ whole genome shotgun (WGS) entry which is preliminary data.</text>
</comment>
<proteinExistence type="predicted"/>
<feature type="region of interest" description="Disordered" evidence="7">
    <location>
        <begin position="316"/>
        <end position="350"/>
    </location>
</feature>
<evidence type="ECO:0000256" key="1">
    <source>
        <dbReference type="ARBA" id="ARBA00004123"/>
    </source>
</evidence>
<accession>A0ABD6E8P2</accession>
<dbReference type="InterPro" id="IPR017970">
    <property type="entry name" value="Homeobox_CS"/>
</dbReference>
<evidence type="ECO:0000259" key="8">
    <source>
        <dbReference type="PROSITE" id="PS50071"/>
    </source>
</evidence>
<dbReference type="InterPro" id="IPR050394">
    <property type="entry name" value="Homeobox_NK-like"/>
</dbReference>
<feature type="compositionally biased region" description="Low complexity" evidence="7">
    <location>
        <begin position="322"/>
        <end position="350"/>
    </location>
</feature>
<gene>
    <name evidence="9" type="ORF">AB6A40_003107</name>
</gene>
<dbReference type="InterPro" id="IPR001356">
    <property type="entry name" value="HD"/>
</dbReference>
<feature type="compositionally biased region" description="Polar residues" evidence="7">
    <location>
        <begin position="19"/>
        <end position="60"/>
    </location>
</feature>
<dbReference type="GO" id="GO:0005634">
    <property type="term" value="C:nucleus"/>
    <property type="evidence" value="ECO:0007669"/>
    <property type="project" value="UniProtKB-SubCell"/>
</dbReference>
<feature type="region of interest" description="Disordered" evidence="7">
    <location>
        <begin position="1"/>
        <end position="60"/>
    </location>
</feature>
<dbReference type="InterPro" id="IPR009057">
    <property type="entry name" value="Homeodomain-like_sf"/>
</dbReference>
<evidence type="ECO:0000256" key="5">
    <source>
        <dbReference type="PROSITE-ProRule" id="PRU00108"/>
    </source>
</evidence>
<dbReference type="Gene3D" id="1.10.10.60">
    <property type="entry name" value="Homeodomain-like"/>
    <property type="match status" value="1"/>
</dbReference>
<dbReference type="GO" id="GO:0003677">
    <property type="term" value="F:DNA binding"/>
    <property type="evidence" value="ECO:0007669"/>
    <property type="project" value="UniProtKB-UniRule"/>
</dbReference>
<keyword evidence="4 5" id="KW-0539">Nucleus</keyword>
<dbReference type="EMBL" id="JBGFUD010001521">
    <property type="protein sequence ID" value="MFH4976398.1"/>
    <property type="molecule type" value="Genomic_DNA"/>
</dbReference>
<dbReference type="Pfam" id="PF00046">
    <property type="entry name" value="Homeodomain"/>
    <property type="match status" value="1"/>
</dbReference>
<reference evidence="9 10" key="1">
    <citation type="submission" date="2024-08" db="EMBL/GenBank/DDBJ databases">
        <title>Gnathostoma spinigerum genome.</title>
        <authorList>
            <person name="Gonzalez-Bertolin B."/>
            <person name="Monzon S."/>
            <person name="Zaballos A."/>
            <person name="Jimenez P."/>
            <person name="Dekumyoy P."/>
            <person name="Varona S."/>
            <person name="Cuesta I."/>
            <person name="Sumanam S."/>
            <person name="Adisakwattana P."/>
            <person name="Gasser R.B."/>
            <person name="Hernandez-Gonzalez A."/>
            <person name="Young N.D."/>
            <person name="Perteguer M.J."/>
        </authorList>
    </citation>
    <scope>NUCLEOTIDE SEQUENCE [LARGE SCALE GENOMIC DNA]</scope>
    <source>
        <strain evidence="9">AL3</strain>
        <tissue evidence="9">Liver</tissue>
    </source>
</reference>